<dbReference type="PROSITE" id="PS51103">
    <property type="entry name" value="PTS_EIIC_TYPE_1"/>
    <property type="match status" value="1"/>
</dbReference>
<dbReference type="GO" id="GO:0090563">
    <property type="term" value="F:protein-phosphocysteine-sugar phosphotransferase activity"/>
    <property type="evidence" value="ECO:0007669"/>
    <property type="project" value="TreeGrafter"/>
</dbReference>
<evidence type="ECO:0000259" key="10">
    <source>
        <dbReference type="PROSITE" id="PS51103"/>
    </source>
</evidence>
<keyword evidence="7 9" id="KW-1133">Transmembrane helix</keyword>
<dbReference type="Proteomes" id="UP000257559">
    <property type="component" value="Chromosome"/>
</dbReference>
<dbReference type="AlphaFoldDB" id="A0A3B0PJZ4"/>
<feature type="non-terminal residue" evidence="11">
    <location>
        <position position="118"/>
    </location>
</feature>
<keyword evidence="6 9" id="KW-0812">Transmembrane</keyword>
<keyword evidence="3" id="KW-1003">Cell membrane</keyword>
<evidence type="ECO:0000256" key="6">
    <source>
        <dbReference type="ARBA" id="ARBA00022692"/>
    </source>
</evidence>
<dbReference type="GO" id="GO:0009401">
    <property type="term" value="P:phosphoenolpyruvate-dependent sugar phosphotransferase system"/>
    <property type="evidence" value="ECO:0007669"/>
    <property type="project" value="UniProtKB-KW"/>
</dbReference>
<gene>
    <name evidence="11" type="primary">ptsG_1</name>
    <name evidence="11" type="ORF">NCTC10132_00461</name>
</gene>
<protein>
    <submittedName>
        <fullName evidence="11">EIICBA-Glc</fullName>
    </submittedName>
</protein>
<keyword evidence="2" id="KW-0813">Transport</keyword>
<organism evidence="11 12">
    <name type="scientific">Mycoplasmopsis edwardii</name>
    <dbReference type="NCBI Taxonomy" id="53558"/>
    <lineage>
        <taxon>Bacteria</taxon>
        <taxon>Bacillati</taxon>
        <taxon>Mycoplasmatota</taxon>
        <taxon>Mycoplasmoidales</taxon>
        <taxon>Metamycoplasmataceae</taxon>
        <taxon>Mycoplasmopsis</taxon>
    </lineage>
</organism>
<dbReference type="EMBL" id="LS991951">
    <property type="protein sequence ID" value="SYV97102.1"/>
    <property type="molecule type" value="Genomic_DNA"/>
</dbReference>
<feature type="transmembrane region" description="Helical" evidence="9">
    <location>
        <begin position="26"/>
        <end position="44"/>
    </location>
</feature>
<keyword evidence="8 9" id="KW-0472">Membrane</keyword>
<dbReference type="Pfam" id="PF02378">
    <property type="entry name" value="PTS_EIIC"/>
    <property type="match status" value="1"/>
</dbReference>
<evidence type="ECO:0000256" key="1">
    <source>
        <dbReference type="ARBA" id="ARBA00004651"/>
    </source>
</evidence>
<evidence type="ECO:0000313" key="11">
    <source>
        <dbReference type="EMBL" id="SYV97102.1"/>
    </source>
</evidence>
<dbReference type="InterPro" id="IPR050429">
    <property type="entry name" value="PTS_Glucose_EIICBA"/>
</dbReference>
<feature type="transmembrane region" description="Helical" evidence="9">
    <location>
        <begin position="56"/>
        <end position="81"/>
    </location>
</feature>
<dbReference type="GO" id="GO:0015764">
    <property type="term" value="P:N-acetylglucosamine transport"/>
    <property type="evidence" value="ECO:0007669"/>
    <property type="project" value="TreeGrafter"/>
</dbReference>
<dbReference type="PANTHER" id="PTHR30009">
    <property type="entry name" value="CYTOCHROME C-TYPE SYNTHESIS PROTEIN AND PTS TRANSMEMBRANE COMPONENT"/>
    <property type="match status" value="1"/>
</dbReference>
<dbReference type="KEGG" id="medw:NCTC10132_00461"/>
<dbReference type="InterPro" id="IPR003352">
    <property type="entry name" value="PTS_EIIC"/>
</dbReference>
<evidence type="ECO:0000256" key="5">
    <source>
        <dbReference type="ARBA" id="ARBA00022683"/>
    </source>
</evidence>
<evidence type="ECO:0000256" key="7">
    <source>
        <dbReference type="ARBA" id="ARBA00022989"/>
    </source>
</evidence>
<keyword evidence="12" id="KW-1185">Reference proteome</keyword>
<comment type="subcellular location">
    <subcellularLocation>
        <location evidence="1">Cell membrane</location>
        <topology evidence="1">Multi-pass membrane protein</topology>
    </subcellularLocation>
</comment>
<keyword evidence="5" id="KW-0598">Phosphotransferase system</keyword>
<evidence type="ECO:0000313" key="12">
    <source>
        <dbReference type="Proteomes" id="UP000257559"/>
    </source>
</evidence>
<name>A0A3B0PJZ4_9BACT</name>
<evidence type="ECO:0000256" key="4">
    <source>
        <dbReference type="ARBA" id="ARBA00022597"/>
    </source>
</evidence>
<dbReference type="GO" id="GO:0005886">
    <property type="term" value="C:plasma membrane"/>
    <property type="evidence" value="ECO:0007669"/>
    <property type="project" value="UniProtKB-SubCell"/>
</dbReference>
<accession>A0A3B0PJZ4</accession>
<evidence type="ECO:0000256" key="2">
    <source>
        <dbReference type="ARBA" id="ARBA00022448"/>
    </source>
</evidence>
<feature type="domain" description="PTS EIIC type-1" evidence="10">
    <location>
        <begin position="1"/>
        <end position="118"/>
    </location>
</feature>
<sequence length="118" mass="12661">MMMFGLPALVAAFVYTAENKVQRTRVIALFGSAALVSFLSGITEPIEFAFLYASPLLYFVHAVLTGVFAFITGAFGIQLGFGFSAGLMDYITSIPKSMAIINDSNFTGAARVFANPAW</sequence>
<dbReference type="InterPro" id="IPR013013">
    <property type="entry name" value="PTS_EIIC_1"/>
</dbReference>
<dbReference type="PANTHER" id="PTHR30009:SF4">
    <property type="entry name" value="PTS SYSTEM N-ACETYLGLUCOSAMINE-SPECIFIC EIICBA COMPONENT"/>
    <property type="match status" value="1"/>
</dbReference>
<keyword evidence="4" id="KW-0762">Sugar transport</keyword>
<reference evidence="12" key="1">
    <citation type="submission" date="2018-06" db="EMBL/GenBank/DDBJ databases">
        <authorList>
            <consortium name="Pathogen Informatics"/>
        </authorList>
    </citation>
    <scope>NUCLEOTIDE SEQUENCE [LARGE SCALE GENOMIC DNA]</scope>
    <source>
        <strain evidence="12">NCTC10132</strain>
    </source>
</reference>
<evidence type="ECO:0000256" key="8">
    <source>
        <dbReference type="ARBA" id="ARBA00023136"/>
    </source>
</evidence>
<dbReference type="GO" id="GO:0008982">
    <property type="term" value="F:protein-N(PI)-phosphohistidine-sugar phosphotransferase activity"/>
    <property type="evidence" value="ECO:0007669"/>
    <property type="project" value="InterPro"/>
</dbReference>
<evidence type="ECO:0000256" key="9">
    <source>
        <dbReference type="SAM" id="Phobius"/>
    </source>
</evidence>
<evidence type="ECO:0000256" key="3">
    <source>
        <dbReference type="ARBA" id="ARBA00022475"/>
    </source>
</evidence>
<proteinExistence type="predicted"/>